<dbReference type="InterPro" id="IPR013538">
    <property type="entry name" value="ASHA1/2-like_C"/>
</dbReference>
<gene>
    <name evidence="3" type="ORF">FCK90_05580</name>
</gene>
<dbReference type="AlphaFoldDB" id="A0A5J5KYN9"/>
<dbReference type="OrthoDB" id="8117292at2"/>
<evidence type="ECO:0000259" key="2">
    <source>
        <dbReference type="Pfam" id="PF08327"/>
    </source>
</evidence>
<evidence type="ECO:0000313" key="4">
    <source>
        <dbReference type="Proteomes" id="UP000325957"/>
    </source>
</evidence>
<dbReference type="RefSeq" id="WP_158033313.1">
    <property type="nucleotide sequence ID" value="NZ_ML708614.1"/>
</dbReference>
<accession>A0A5J5KYN9</accession>
<dbReference type="Pfam" id="PF08327">
    <property type="entry name" value="AHSA1"/>
    <property type="match status" value="1"/>
</dbReference>
<dbReference type="CDD" id="cd08899">
    <property type="entry name" value="SRPBCC_CalC_Aha1-like_6"/>
    <property type="match status" value="1"/>
</dbReference>
<dbReference type="EMBL" id="SZWF01000005">
    <property type="protein sequence ID" value="KAA9394642.1"/>
    <property type="molecule type" value="Genomic_DNA"/>
</dbReference>
<evidence type="ECO:0000256" key="1">
    <source>
        <dbReference type="ARBA" id="ARBA00006817"/>
    </source>
</evidence>
<name>A0A5J5KYN9_9MICC</name>
<protein>
    <submittedName>
        <fullName evidence="3">SRPBCC family protein</fullName>
    </submittedName>
</protein>
<comment type="similarity">
    <text evidence="1">Belongs to the AHA1 family.</text>
</comment>
<organism evidence="3 4">
    <name type="scientific">Kocuria coralli</name>
    <dbReference type="NCBI Taxonomy" id="1461025"/>
    <lineage>
        <taxon>Bacteria</taxon>
        <taxon>Bacillati</taxon>
        <taxon>Actinomycetota</taxon>
        <taxon>Actinomycetes</taxon>
        <taxon>Micrococcales</taxon>
        <taxon>Micrococcaceae</taxon>
        <taxon>Kocuria</taxon>
    </lineage>
</organism>
<feature type="domain" description="Activator of Hsp90 ATPase homologue 1/2-like C-terminal" evidence="2">
    <location>
        <begin position="44"/>
        <end position="135"/>
    </location>
</feature>
<sequence length="220" mass="23586">MSDETGELPVDIAGQLDAVERGLTIEQKEEVARVQSSLSQVYATTVDDLWDACTNAERLPRWFAPVTGDLKLGGRYQVEGNAGGTVESCEPPRHFAATWEFGGAVSRIEVSVEAVTGAEEGARLTLVHRADTPNDFWATYGPGATGVGWELGLLGLALHISTGASKPPESSGWETSPQAREFVAGSSHRWARASVDAGTPEEDARAAELRTTAFYRGEEH</sequence>
<dbReference type="SUPFAM" id="SSF55961">
    <property type="entry name" value="Bet v1-like"/>
    <property type="match status" value="1"/>
</dbReference>
<comment type="caution">
    <text evidence="3">The sequence shown here is derived from an EMBL/GenBank/DDBJ whole genome shotgun (WGS) entry which is preliminary data.</text>
</comment>
<reference evidence="3 4" key="1">
    <citation type="submission" date="2019-05" db="EMBL/GenBank/DDBJ databases">
        <title>Kocuria coralli sp. nov., a novel actinobacterium isolated from coral reef seawater.</title>
        <authorList>
            <person name="Li J."/>
        </authorList>
    </citation>
    <scope>NUCLEOTIDE SEQUENCE [LARGE SCALE GENOMIC DNA]</scope>
    <source>
        <strain evidence="3 4">SCSIO 13007</strain>
    </source>
</reference>
<dbReference type="InterPro" id="IPR023393">
    <property type="entry name" value="START-like_dom_sf"/>
</dbReference>
<dbReference type="Gene3D" id="3.30.530.20">
    <property type="match status" value="1"/>
</dbReference>
<dbReference type="Proteomes" id="UP000325957">
    <property type="component" value="Unassembled WGS sequence"/>
</dbReference>
<proteinExistence type="inferred from homology"/>
<evidence type="ECO:0000313" key="3">
    <source>
        <dbReference type="EMBL" id="KAA9394642.1"/>
    </source>
</evidence>
<keyword evidence="4" id="KW-1185">Reference proteome</keyword>